<dbReference type="EMBL" id="HBKN01038708">
    <property type="protein sequence ID" value="CAE2326132.1"/>
    <property type="molecule type" value="Transcribed_RNA"/>
</dbReference>
<gene>
    <name evidence="3" type="ORF">GTHE00462_LOCUS30309</name>
</gene>
<organism evidence="3">
    <name type="scientific">Guillardia theta</name>
    <name type="common">Cryptophyte</name>
    <name type="synonym">Cryptomonas phi</name>
    <dbReference type="NCBI Taxonomy" id="55529"/>
    <lineage>
        <taxon>Eukaryota</taxon>
        <taxon>Cryptophyceae</taxon>
        <taxon>Pyrenomonadales</taxon>
        <taxon>Geminigeraceae</taxon>
        <taxon>Guillardia</taxon>
    </lineage>
</organism>
<evidence type="ECO:0000313" key="3">
    <source>
        <dbReference type="EMBL" id="CAE2326132.1"/>
    </source>
</evidence>
<reference evidence="3" key="1">
    <citation type="submission" date="2021-01" db="EMBL/GenBank/DDBJ databases">
        <authorList>
            <person name="Corre E."/>
            <person name="Pelletier E."/>
            <person name="Niang G."/>
            <person name="Scheremetjew M."/>
            <person name="Finn R."/>
            <person name="Kale V."/>
            <person name="Holt S."/>
            <person name="Cochrane G."/>
            <person name="Meng A."/>
            <person name="Brown T."/>
            <person name="Cohen L."/>
        </authorList>
    </citation>
    <scope>NUCLEOTIDE SEQUENCE</scope>
    <source>
        <strain evidence="3">CCMP 2712</strain>
    </source>
</reference>
<keyword evidence="2" id="KW-0472">Membrane</keyword>
<evidence type="ECO:0000256" key="1">
    <source>
        <dbReference type="SAM" id="MobiDB-lite"/>
    </source>
</evidence>
<feature type="transmembrane region" description="Helical" evidence="2">
    <location>
        <begin position="20"/>
        <end position="47"/>
    </location>
</feature>
<evidence type="ECO:0000256" key="2">
    <source>
        <dbReference type="SAM" id="Phobius"/>
    </source>
</evidence>
<dbReference type="AlphaFoldDB" id="A0A7S4P7P5"/>
<keyword evidence="2" id="KW-0812">Transmembrane</keyword>
<keyword evidence="2" id="KW-1133">Transmembrane helix</keyword>
<accession>A0A7S4P7P5</accession>
<sequence>MSGSSSLCGNAVDGMFCQLMMLATMLGMSLCACGLLSCLAFGCLAAWRRNFHYRRGWQGEEKEPSQPDGKKKHSMTFIPGDSYSPGDLSSYKTLQGQVMMEETCIMSSERELPADYRMAVSHGDSAAGPTNITGVRRDAMFSR</sequence>
<feature type="compositionally biased region" description="Basic and acidic residues" evidence="1">
    <location>
        <begin position="57"/>
        <end position="69"/>
    </location>
</feature>
<protein>
    <submittedName>
        <fullName evidence="3">Uncharacterized protein</fullName>
    </submittedName>
</protein>
<feature type="region of interest" description="Disordered" evidence="1">
    <location>
        <begin position="56"/>
        <end position="84"/>
    </location>
</feature>
<name>A0A7S4P7P5_GUITH</name>
<proteinExistence type="predicted"/>